<dbReference type="Proteomes" id="UP001058860">
    <property type="component" value="Chromosome"/>
</dbReference>
<comment type="similarity">
    <text evidence="2">Belongs to the precorrin methyltransferase family.</text>
</comment>
<dbReference type="GO" id="GO:0032259">
    <property type="term" value="P:methylation"/>
    <property type="evidence" value="ECO:0007669"/>
    <property type="project" value="UniProtKB-KW"/>
</dbReference>
<accession>A0ABY5PFC5</accession>
<keyword evidence="6" id="KW-0949">S-adenosyl-L-methionine</keyword>
<reference evidence="9" key="1">
    <citation type="submission" date="2021-11" db="EMBL/GenBank/DDBJ databases">
        <title>Cultivation dependent microbiological survey of springs from the worlds oldest radium mine currently devoted to the extraction of radon-saturated water.</title>
        <authorList>
            <person name="Kapinusova G."/>
            <person name="Smrhova T."/>
            <person name="Strejcek M."/>
            <person name="Suman J."/>
            <person name="Jani K."/>
            <person name="Pajer P."/>
            <person name="Uhlik O."/>
        </authorList>
    </citation>
    <scope>NUCLEOTIDE SEQUENCE [LARGE SCALE GENOMIC DNA]</scope>
    <source>
        <strain evidence="9">J379</strain>
    </source>
</reference>
<organism evidence="8 9">
    <name type="scientific">Svornostia abyssi</name>
    <dbReference type="NCBI Taxonomy" id="2898438"/>
    <lineage>
        <taxon>Bacteria</taxon>
        <taxon>Bacillati</taxon>
        <taxon>Actinomycetota</taxon>
        <taxon>Thermoleophilia</taxon>
        <taxon>Solirubrobacterales</taxon>
        <taxon>Baekduiaceae</taxon>
        <taxon>Svornostia</taxon>
    </lineage>
</organism>
<evidence type="ECO:0000313" key="9">
    <source>
        <dbReference type="Proteomes" id="UP001058860"/>
    </source>
</evidence>
<dbReference type="EC" id="2.1.1.130" evidence="8"/>
<keyword evidence="9" id="KW-1185">Reference proteome</keyword>
<keyword evidence="4 8" id="KW-0489">Methyltransferase</keyword>
<dbReference type="NCBIfam" id="TIGR01466">
    <property type="entry name" value="cobJ_cbiH"/>
    <property type="match status" value="1"/>
</dbReference>
<dbReference type="Gene3D" id="3.40.1010.10">
    <property type="entry name" value="Cobalt-precorrin-4 Transmethylase, Domain 1"/>
    <property type="match status" value="2"/>
</dbReference>
<dbReference type="CDD" id="cd11646">
    <property type="entry name" value="Precorrin_3B_C17_MT"/>
    <property type="match status" value="1"/>
</dbReference>
<name>A0ABY5PFC5_9ACTN</name>
<evidence type="ECO:0000259" key="7">
    <source>
        <dbReference type="Pfam" id="PF00590"/>
    </source>
</evidence>
<feature type="domain" description="Tetrapyrrole methylase" evidence="7">
    <location>
        <begin position="248"/>
        <end position="457"/>
    </location>
</feature>
<dbReference type="InterPro" id="IPR035996">
    <property type="entry name" value="4pyrrol_Methylase_sf"/>
</dbReference>
<dbReference type="NCBIfam" id="NF004647">
    <property type="entry name" value="PRK05990.1"/>
    <property type="match status" value="1"/>
</dbReference>
<sequence>MPGTLYGVGVGPGDPELVTVRAQRLIRAADVVAYPTARAKQPIARGAAAPYLRDDQVELPLQYPVTTESTDHPEGYAGALRDYYDAGAVAIAAHLDAGRDVVVLCEGDPFLYGSYMYLHERLADRYATEVVPGIPAFAAASAAAGTPLVQRDEVLSIIPGTLPPADLRARLDSADAAVVMKLGRTFDRVTDALDESGLADGAVYVERASHPGQRVAPLRDVDGKVPYMSLVLAPTGARAAAREDERGTVTVVGLGPAGPQWLTPEARGALASAEHVVGYQTYIDRVPVRAGQARHASDNRVEADRARHALELAAGGARVAVVSSGDPGIFAMATAVLEQLEAGNGQYTGVDVRVVPGLSAMQAAAARAGAPLGHDFAVISLSDIRKPWEVVAQRLDAAAAADLAIALYNPASKTRREQLVAAREVLLRHRSRETPVVLARDVGGDGEHVEITTLGDLPVERVDMRTLLVIGSSQTRVLDGGRVYTPRTYPG</sequence>
<dbReference type="InterPro" id="IPR014776">
    <property type="entry name" value="4pyrrole_Mease_sub2"/>
</dbReference>
<gene>
    <name evidence="8" type="ORF">LRS13_22405</name>
</gene>
<feature type="domain" description="Tetrapyrrole methylase" evidence="7">
    <location>
        <begin position="4"/>
        <end position="216"/>
    </location>
</feature>
<dbReference type="Pfam" id="PF00590">
    <property type="entry name" value="TP_methylase"/>
    <property type="match status" value="2"/>
</dbReference>
<evidence type="ECO:0000256" key="4">
    <source>
        <dbReference type="ARBA" id="ARBA00022603"/>
    </source>
</evidence>
<protein>
    <submittedName>
        <fullName evidence="8">Precorrin-2 C(20)-methyltransferase</fullName>
        <ecNumber evidence="8">2.1.1.130</ecNumber>
    </submittedName>
</protein>
<dbReference type="SUPFAM" id="SSF53790">
    <property type="entry name" value="Tetrapyrrole methylase"/>
    <property type="match status" value="2"/>
</dbReference>
<dbReference type="InterPro" id="IPR012382">
    <property type="entry name" value="CobI/CbiL"/>
</dbReference>
<evidence type="ECO:0000256" key="6">
    <source>
        <dbReference type="ARBA" id="ARBA00022691"/>
    </source>
</evidence>
<comment type="pathway">
    <text evidence="1">Cofactor biosynthesis; adenosylcobalamin biosynthesis.</text>
</comment>
<dbReference type="InterPro" id="IPR000878">
    <property type="entry name" value="4pyrrol_Mease"/>
</dbReference>
<dbReference type="PANTHER" id="PTHR47036">
    <property type="entry name" value="COBALT-FACTOR III C(17)-METHYLTRANSFERASE-RELATED"/>
    <property type="match status" value="1"/>
</dbReference>
<keyword evidence="3" id="KW-0169">Cobalamin biosynthesis</keyword>
<dbReference type="InterPro" id="IPR014777">
    <property type="entry name" value="4pyrrole_Mease_sub1"/>
</dbReference>
<evidence type="ECO:0000256" key="3">
    <source>
        <dbReference type="ARBA" id="ARBA00022573"/>
    </source>
</evidence>
<dbReference type="Gene3D" id="3.30.950.10">
    <property type="entry name" value="Methyltransferase, Cobalt-precorrin-4 Transmethylase, Domain 2"/>
    <property type="match status" value="2"/>
</dbReference>
<keyword evidence="5 8" id="KW-0808">Transferase</keyword>
<dbReference type="RefSeq" id="WP_353863897.1">
    <property type="nucleotide sequence ID" value="NZ_CP088295.1"/>
</dbReference>
<dbReference type="InterPro" id="IPR051810">
    <property type="entry name" value="Precorrin_MeTrfase"/>
</dbReference>
<evidence type="ECO:0000256" key="2">
    <source>
        <dbReference type="ARBA" id="ARBA00005879"/>
    </source>
</evidence>
<proteinExistence type="inferred from homology"/>
<evidence type="ECO:0000256" key="5">
    <source>
        <dbReference type="ARBA" id="ARBA00022679"/>
    </source>
</evidence>
<dbReference type="GO" id="GO:0030788">
    <property type="term" value="F:precorrin-2 C20-methyltransferase activity"/>
    <property type="evidence" value="ECO:0007669"/>
    <property type="project" value="UniProtKB-EC"/>
</dbReference>
<dbReference type="CDD" id="cd11645">
    <property type="entry name" value="Precorrin_2_C20_MT"/>
    <property type="match status" value="1"/>
</dbReference>
<dbReference type="InterPro" id="IPR006363">
    <property type="entry name" value="Cbl_synth_CobJ/CibH_dom"/>
</dbReference>
<dbReference type="PANTHER" id="PTHR47036:SF1">
    <property type="entry name" value="COBALT-FACTOR III C(17)-METHYLTRANSFERASE-RELATED"/>
    <property type="match status" value="1"/>
</dbReference>
<evidence type="ECO:0000313" key="8">
    <source>
        <dbReference type="EMBL" id="UUY03389.1"/>
    </source>
</evidence>
<dbReference type="InterPro" id="IPR006364">
    <property type="entry name" value="CobI/CbiL/CobIJ_dom"/>
</dbReference>
<evidence type="ECO:0000256" key="1">
    <source>
        <dbReference type="ARBA" id="ARBA00004953"/>
    </source>
</evidence>
<dbReference type="NCBIfam" id="TIGR01467">
    <property type="entry name" value="cobI_cbiL"/>
    <property type="match status" value="1"/>
</dbReference>
<dbReference type="EMBL" id="CP088295">
    <property type="protein sequence ID" value="UUY03389.1"/>
    <property type="molecule type" value="Genomic_DNA"/>
</dbReference>